<organism evidence="4">
    <name type="scientific">Acididesulfobacillus acetoxydans</name>
    <dbReference type="NCBI Taxonomy" id="1561005"/>
    <lineage>
        <taxon>Bacteria</taxon>
        <taxon>Bacillati</taxon>
        <taxon>Bacillota</taxon>
        <taxon>Clostridia</taxon>
        <taxon>Eubacteriales</taxon>
        <taxon>Peptococcaceae</taxon>
        <taxon>Acididesulfobacillus</taxon>
    </lineage>
</organism>
<dbReference type="InterPro" id="IPR001670">
    <property type="entry name" value="ADH_Fe/GldA"/>
</dbReference>
<dbReference type="Proteomes" id="UP000836597">
    <property type="component" value="Chromosome"/>
</dbReference>
<dbReference type="GO" id="GO:0008106">
    <property type="term" value="F:alcohol dehydrogenase (NADP+) activity"/>
    <property type="evidence" value="ECO:0007669"/>
    <property type="project" value="TreeGrafter"/>
</dbReference>
<dbReference type="InterPro" id="IPR018211">
    <property type="entry name" value="ADH_Fe_CS"/>
</dbReference>
<dbReference type="AlphaFoldDB" id="A0A8S0W1X7"/>
<dbReference type="EMBL" id="CDGJ01000061">
    <property type="protein sequence ID" value="CEJ07658.1"/>
    <property type="molecule type" value="Genomic_DNA"/>
</dbReference>
<dbReference type="Gene3D" id="3.40.50.1970">
    <property type="match status" value="1"/>
</dbReference>
<dbReference type="GO" id="GO:0046872">
    <property type="term" value="F:metal ion binding"/>
    <property type="evidence" value="ECO:0007669"/>
    <property type="project" value="InterPro"/>
</dbReference>
<dbReference type="PROSITE" id="PS00913">
    <property type="entry name" value="ADH_IRON_1"/>
    <property type="match status" value="1"/>
</dbReference>
<protein>
    <submittedName>
        <fullName evidence="4">Alcohol dehydrogenase, iron-type, conserved site</fullName>
        <ecNumber evidence="4">1.-.-.-</ecNumber>
    </submittedName>
    <submittedName>
        <fullName evidence="5">NADH-dependent butanol dehydrogenase A</fullName>
    </submittedName>
</protein>
<proteinExistence type="predicted"/>
<dbReference type="PANTHER" id="PTHR43633:SF1">
    <property type="entry name" value="ALCOHOL DEHYDROGENASE YQHD"/>
    <property type="match status" value="1"/>
</dbReference>
<dbReference type="RefSeq" id="WP_240983821.1">
    <property type="nucleotide sequence ID" value="NZ_CDGJ01000061.1"/>
</dbReference>
<evidence type="ECO:0000313" key="4">
    <source>
        <dbReference type="EMBL" id="CAA7600098.1"/>
    </source>
</evidence>
<sequence length="387" mass="42655">MLNFNYRIPTEVFFGEGQLKVLGNQIRRYGSKLLLVYGGGSIKKMGLYANVIELLQSADIPFWELSGVEPNPRVTSVRKGIDLCRKNEIDFILAVGGGSTIDCAKIIAAGFYYSSDPWDLMIGKAKIEKALPLGTILTLAATGSEMDPMAVISNPETHQKVGIGHPSLSPVFSILDPTYTFSVPKNQTAAGTADIMSHVFESYFSKTRSAFLQSRLAEGILKTCIRYGPQAMENPEDYEARANLMWASSLAINGLLSYGKERKWTVHPIEHELSAYYDITHGVGLAVLTPHWMEYVLSEQTVDTFKEYGVNVWGLNPQDNAFAAARQAIAKTREFFVSLGLPTSLHEINIPEDKLEVMARAATKSGPLGEFRPVNAEDVLQILRAAL</sequence>
<dbReference type="SUPFAM" id="SSF56796">
    <property type="entry name" value="Dehydroquinate synthase-like"/>
    <property type="match status" value="1"/>
</dbReference>
<keyword evidence="6" id="KW-1185">Reference proteome</keyword>
<dbReference type="Pfam" id="PF00465">
    <property type="entry name" value="Fe-ADH"/>
    <property type="match status" value="1"/>
</dbReference>
<dbReference type="GO" id="GO:1990362">
    <property type="term" value="F:butanol dehydrogenase (NAD+) activity"/>
    <property type="evidence" value="ECO:0007669"/>
    <property type="project" value="InterPro"/>
</dbReference>
<gene>
    <name evidence="4" type="ORF">DEACI_0748</name>
    <name evidence="5" type="ORF">DEACI_2124</name>
</gene>
<dbReference type="EC" id="1.-.-.-" evidence="4"/>
<accession>A0A8S0W1X7</accession>
<dbReference type="Gene3D" id="1.20.1090.10">
    <property type="entry name" value="Dehydroquinate synthase-like - alpha domain"/>
    <property type="match status" value="1"/>
</dbReference>
<dbReference type="Proteomes" id="UP001071230">
    <property type="component" value="Unassembled WGS sequence"/>
</dbReference>
<dbReference type="PROSITE" id="PS00060">
    <property type="entry name" value="ADH_IRON_2"/>
    <property type="match status" value="1"/>
</dbReference>
<dbReference type="Pfam" id="PF25137">
    <property type="entry name" value="ADH_Fe_C"/>
    <property type="match status" value="1"/>
</dbReference>
<reference evidence="4" key="2">
    <citation type="submission" date="2020-01" db="EMBL/GenBank/DDBJ databases">
        <authorList>
            <person name="Hornung B."/>
        </authorList>
    </citation>
    <scope>NUCLEOTIDE SEQUENCE</scope>
    <source>
        <strain evidence="4">PacBioINE</strain>
    </source>
</reference>
<dbReference type="GO" id="GO:1990002">
    <property type="term" value="F:methylglyoxal reductase (NADPH) (acetol producing) activity"/>
    <property type="evidence" value="ECO:0007669"/>
    <property type="project" value="TreeGrafter"/>
</dbReference>
<keyword evidence="1 4" id="KW-0560">Oxidoreductase</keyword>
<dbReference type="InterPro" id="IPR056798">
    <property type="entry name" value="ADH_Fe_C"/>
</dbReference>
<evidence type="ECO:0000259" key="3">
    <source>
        <dbReference type="Pfam" id="PF25137"/>
    </source>
</evidence>
<evidence type="ECO:0000313" key="5">
    <source>
        <dbReference type="EMBL" id="CEJ07658.1"/>
    </source>
</evidence>
<dbReference type="KEGG" id="aacx:DEACI_0748"/>
<dbReference type="EMBL" id="LR746496">
    <property type="protein sequence ID" value="CAA7600098.1"/>
    <property type="molecule type" value="Genomic_DNA"/>
</dbReference>
<dbReference type="CDD" id="cd08187">
    <property type="entry name" value="BDH"/>
    <property type="match status" value="1"/>
</dbReference>
<evidence type="ECO:0000256" key="1">
    <source>
        <dbReference type="ARBA" id="ARBA00023002"/>
    </source>
</evidence>
<evidence type="ECO:0000259" key="2">
    <source>
        <dbReference type="Pfam" id="PF00465"/>
    </source>
</evidence>
<dbReference type="FunFam" id="3.40.50.1970:FF:000003">
    <property type="entry name" value="Alcohol dehydrogenase, iron-containing"/>
    <property type="match status" value="1"/>
</dbReference>
<feature type="domain" description="Alcohol dehydrogenase iron-type/glycerol dehydrogenase GldA" evidence="2">
    <location>
        <begin position="9"/>
        <end position="177"/>
    </location>
</feature>
<dbReference type="GO" id="GO:0005829">
    <property type="term" value="C:cytosol"/>
    <property type="evidence" value="ECO:0007669"/>
    <property type="project" value="TreeGrafter"/>
</dbReference>
<evidence type="ECO:0000313" key="6">
    <source>
        <dbReference type="Proteomes" id="UP001071230"/>
    </source>
</evidence>
<reference evidence="5" key="1">
    <citation type="submission" date="2014-11" db="EMBL/GenBank/DDBJ databases">
        <authorList>
            <person name="Hornung B.V."/>
        </authorList>
    </citation>
    <scope>NUCLEOTIDE SEQUENCE</scope>
    <source>
        <strain evidence="5">INE</strain>
    </source>
</reference>
<feature type="domain" description="Fe-containing alcohol dehydrogenase-like C-terminal" evidence="3">
    <location>
        <begin position="188"/>
        <end position="387"/>
    </location>
</feature>
<dbReference type="PANTHER" id="PTHR43633">
    <property type="entry name" value="ALCOHOL DEHYDROGENASE YQHD"/>
    <property type="match status" value="1"/>
</dbReference>
<dbReference type="InterPro" id="IPR044731">
    <property type="entry name" value="BDH-like"/>
</dbReference>
<name>A0A8S0W1X7_9FIRM</name>